<gene>
    <name evidence="2" type="ORF">ABM479_05890</name>
</gene>
<accession>A0AAU7RV08</accession>
<evidence type="ECO:0000256" key="1">
    <source>
        <dbReference type="SAM" id="SignalP"/>
    </source>
</evidence>
<dbReference type="RefSeq" id="WP_349958138.1">
    <property type="nucleotide sequence ID" value="NZ_CP157960.1"/>
</dbReference>
<name>A0AAU7RV08_9HYPH</name>
<reference evidence="2" key="1">
    <citation type="submission" date="2024-06" db="EMBL/GenBank/DDBJ databases">
        <authorList>
            <person name="Li T."/>
            <person name="Gao R."/>
        </authorList>
    </citation>
    <scope>NUCLEOTIDE SEQUENCE</scope>
    <source>
        <strain evidence="2">ZPR3</strain>
    </source>
</reference>
<proteinExistence type="predicted"/>
<dbReference type="EMBL" id="CP157960">
    <property type="protein sequence ID" value="XBT93991.1"/>
    <property type="molecule type" value="Genomic_DNA"/>
</dbReference>
<dbReference type="PROSITE" id="PS51257">
    <property type="entry name" value="PROKAR_LIPOPROTEIN"/>
    <property type="match status" value="1"/>
</dbReference>
<keyword evidence="1" id="KW-0732">Signal</keyword>
<evidence type="ECO:0008006" key="3">
    <source>
        <dbReference type="Google" id="ProtNLM"/>
    </source>
</evidence>
<evidence type="ECO:0000313" key="2">
    <source>
        <dbReference type="EMBL" id="XBT93991.1"/>
    </source>
</evidence>
<protein>
    <recommendedName>
        <fullName evidence="3">Lipoprotein</fullName>
    </recommendedName>
</protein>
<organism evidence="2">
    <name type="scientific">Rhizobium sp. ZPR3</name>
    <dbReference type="NCBI Taxonomy" id="3158967"/>
    <lineage>
        <taxon>Bacteria</taxon>
        <taxon>Pseudomonadati</taxon>
        <taxon>Pseudomonadota</taxon>
        <taxon>Alphaproteobacteria</taxon>
        <taxon>Hyphomicrobiales</taxon>
        <taxon>Rhizobiaceae</taxon>
        <taxon>Rhizobium/Agrobacterium group</taxon>
        <taxon>Rhizobium</taxon>
    </lineage>
</organism>
<sequence length="113" mass="12515">MRFIPSASFVFALAVLASCTSQEENFKKGVPIIKESPTARAQLISKCMSQHLSPETLDEVAFYVKSQRSEAKRLFCQRLTNGLASGKISYADFKAMFQQKKVTPALVSVLKGH</sequence>
<feature type="signal peptide" evidence="1">
    <location>
        <begin position="1"/>
        <end position="17"/>
    </location>
</feature>
<feature type="chain" id="PRO_5043459344" description="Lipoprotein" evidence="1">
    <location>
        <begin position="18"/>
        <end position="113"/>
    </location>
</feature>
<dbReference type="AlphaFoldDB" id="A0AAU7RV08"/>